<evidence type="ECO:0000256" key="1">
    <source>
        <dbReference type="SAM" id="MobiDB-lite"/>
    </source>
</evidence>
<evidence type="ECO:0000313" key="3">
    <source>
        <dbReference type="EMBL" id="NYJ20036.1"/>
    </source>
</evidence>
<accession>A0A7Z0EE81</accession>
<gene>
    <name evidence="3" type="ORF">HNR05_001827</name>
</gene>
<dbReference type="EMBL" id="JACCFM010000001">
    <property type="protein sequence ID" value="NYJ20036.1"/>
    <property type="molecule type" value="Genomic_DNA"/>
</dbReference>
<evidence type="ECO:0000256" key="2">
    <source>
        <dbReference type="SAM" id="Phobius"/>
    </source>
</evidence>
<proteinExistence type="predicted"/>
<dbReference type="RefSeq" id="WP_218868855.1">
    <property type="nucleotide sequence ID" value="NZ_JACCFM010000001.1"/>
</dbReference>
<dbReference type="Proteomes" id="UP000537260">
    <property type="component" value="Unassembled WGS sequence"/>
</dbReference>
<dbReference type="AlphaFoldDB" id="A0A7Z0EE81"/>
<keyword evidence="2" id="KW-0812">Transmembrane</keyword>
<sequence length="128" mass="14193">MISTAVFSTAVFNTAPAFLAHPGYGWGWGWGGGPGWLFLLFPLFWILVVVILVAIFGRRWRHGSQLRGPDAGYYGPHPHGDAYDEAGSSAEKTLAERFAQGDIDEVEYRARLEVLRANRPQPPSPPQR</sequence>
<evidence type="ECO:0000313" key="4">
    <source>
        <dbReference type="Proteomes" id="UP000537260"/>
    </source>
</evidence>
<keyword evidence="4" id="KW-1185">Reference proteome</keyword>
<protein>
    <submittedName>
        <fullName evidence="3">Putative membrane protein</fullName>
    </submittedName>
</protein>
<reference evidence="3 4" key="1">
    <citation type="submission" date="2020-07" db="EMBL/GenBank/DDBJ databases">
        <title>Sequencing the genomes of 1000 actinobacteria strains.</title>
        <authorList>
            <person name="Klenk H.-P."/>
        </authorList>
    </citation>
    <scope>NUCLEOTIDE SEQUENCE [LARGE SCALE GENOMIC DNA]</scope>
    <source>
        <strain evidence="3 4">LI1</strain>
    </source>
</reference>
<organism evidence="3 4">
    <name type="scientific">Glaciibacter psychrotolerans</name>
    <dbReference type="NCBI Taxonomy" id="670054"/>
    <lineage>
        <taxon>Bacteria</taxon>
        <taxon>Bacillati</taxon>
        <taxon>Actinomycetota</taxon>
        <taxon>Actinomycetes</taxon>
        <taxon>Micrococcales</taxon>
        <taxon>Microbacteriaceae</taxon>
        <taxon>Glaciibacter</taxon>
    </lineage>
</organism>
<keyword evidence="2" id="KW-1133">Transmembrane helix</keyword>
<keyword evidence="2" id="KW-0472">Membrane</keyword>
<comment type="caution">
    <text evidence="3">The sequence shown here is derived from an EMBL/GenBank/DDBJ whole genome shotgun (WGS) entry which is preliminary data.</text>
</comment>
<feature type="transmembrane region" description="Helical" evidence="2">
    <location>
        <begin position="36"/>
        <end position="57"/>
    </location>
</feature>
<feature type="region of interest" description="Disordered" evidence="1">
    <location>
        <begin position="66"/>
        <end position="86"/>
    </location>
</feature>
<name>A0A7Z0EE81_9MICO</name>